<dbReference type="PROSITE" id="PS50887">
    <property type="entry name" value="GGDEF"/>
    <property type="match status" value="1"/>
</dbReference>
<dbReference type="Pfam" id="PF00990">
    <property type="entry name" value="GGDEF"/>
    <property type="match status" value="1"/>
</dbReference>
<evidence type="ECO:0000313" key="8">
    <source>
        <dbReference type="Proteomes" id="UP000266305"/>
    </source>
</evidence>
<dbReference type="EC" id="2.7.7.65" evidence="1"/>
<proteinExistence type="predicted"/>
<dbReference type="AlphaFoldDB" id="A0AAX1ULQ3"/>
<comment type="catalytic activity">
    <reaction evidence="2">
        <text>2 GTP = 3',3'-c-di-GMP + 2 diphosphate</text>
        <dbReference type="Rhea" id="RHEA:24898"/>
        <dbReference type="ChEBI" id="CHEBI:33019"/>
        <dbReference type="ChEBI" id="CHEBI:37565"/>
        <dbReference type="ChEBI" id="CHEBI:58805"/>
        <dbReference type="EC" id="2.7.7.65"/>
    </reaction>
</comment>
<dbReference type="EMBL" id="QWGP01000008">
    <property type="protein sequence ID" value="RHZ95529.1"/>
    <property type="molecule type" value="Genomic_DNA"/>
</dbReference>
<dbReference type="NCBIfam" id="TIGR00254">
    <property type="entry name" value="GGDEF"/>
    <property type="match status" value="1"/>
</dbReference>
<dbReference type="SMART" id="SM00304">
    <property type="entry name" value="HAMP"/>
    <property type="match status" value="1"/>
</dbReference>
<dbReference type="RefSeq" id="WP_119000067.1">
    <property type="nucleotide sequence ID" value="NZ_QWGP01000008.1"/>
</dbReference>
<dbReference type="InterPro" id="IPR029787">
    <property type="entry name" value="Nucleotide_cyclase"/>
</dbReference>
<dbReference type="SMART" id="SM00267">
    <property type="entry name" value="GGDEF"/>
    <property type="match status" value="1"/>
</dbReference>
<dbReference type="Pfam" id="PF00672">
    <property type="entry name" value="HAMP"/>
    <property type="match status" value="1"/>
</dbReference>
<dbReference type="Gene3D" id="6.10.340.10">
    <property type="match status" value="1"/>
</dbReference>
<evidence type="ECO:0000259" key="6">
    <source>
        <dbReference type="PROSITE" id="PS50887"/>
    </source>
</evidence>
<dbReference type="GO" id="GO:0007165">
    <property type="term" value="P:signal transduction"/>
    <property type="evidence" value="ECO:0007669"/>
    <property type="project" value="InterPro"/>
</dbReference>
<gene>
    <name evidence="7" type="ORF">D1114_10065</name>
</gene>
<dbReference type="SUPFAM" id="SSF55073">
    <property type="entry name" value="Nucleotide cyclase"/>
    <property type="match status" value="1"/>
</dbReference>
<dbReference type="GO" id="GO:0005886">
    <property type="term" value="C:plasma membrane"/>
    <property type="evidence" value="ECO:0007669"/>
    <property type="project" value="TreeGrafter"/>
</dbReference>
<evidence type="ECO:0000256" key="4">
    <source>
        <dbReference type="SAM" id="Phobius"/>
    </source>
</evidence>
<dbReference type="Gene3D" id="3.30.70.270">
    <property type="match status" value="1"/>
</dbReference>
<feature type="domain" description="HAMP" evidence="5">
    <location>
        <begin position="216"/>
        <end position="268"/>
    </location>
</feature>
<dbReference type="FunFam" id="3.30.70.270:FF:000001">
    <property type="entry name" value="Diguanylate cyclase domain protein"/>
    <property type="match status" value="1"/>
</dbReference>
<dbReference type="PROSITE" id="PS50885">
    <property type="entry name" value="HAMP"/>
    <property type="match status" value="1"/>
</dbReference>
<evidence type="ECO:0000256" key="1">
    <source>
        <dbReference type="ARBA" id="ARBA00012528"/>
    </source>
</evidence>
<keyword evidence="4" id="KW-0472">Membrane</keyword>
<feature type="transmembrane region" description="Helical" evidence="4">
    <location>
        <begin position="194"/>
        <end position="214"/>
    </location>
</feature>
<evidence type="ECO:0000313" key="7">
    <source>
        <dbReference type="EMBL" id="RHZ95529.1"/>
    </source>
</evidence>
<comment type="caution">
    <text evidence="7">The sequence shown here is derived from an EMBL/GenBank/DDBJ whole genome shotgun (WGS) entry which is preliminary data.</text>
</comment>
<name>A0AAX1ULQ3_CERSP</name>
<feature type="domain" description="GGDEF" evidence="6">
    <location>
        <begin position="302"/>
        <end position="435"/>
    </location>
</feature>
<protein>
    <recommendedName>
        <fullName evidence="1">diguanylate cyclase</fullName>
        <ecNumber evidence="1">2.7.7.65</ecNumber>
    </recommendedName>
</protein>
<dbReference type="GO" id="GO:0043709">
    <property type="term" value="P:cell adhesion involved in single-species biofilm formation"/>
    <property type="evidence" value="ECO:0007669"/>
    <property type="project" value="TreeGrafter"/>
</dbReference>
<dbReference type="GO" id="GO:1902201">
    <property type="term" value="P:negative regulation of bacterial-type flagellum-dependent cell motility"/>
    <property type="evidence" value="ECO:0007669"/>
    <property type="project" value="TreeGrafter"/>
</dbReference>
<keyword evidence="4" id="KW-1133">Transmembrane helix</keyword>
<dbReference type="InterPro" id="IPR050469">
    <property type="entry name" value="Diguanylate_Cyclase"/>
</dbReference>
<organism evidence="7 8">
    <name type="scientific">Cereibacter sphaeroides</name>
    <name type="common">Rhodobacter sphaeroides</name>
    <dbReference type="NCBI Taxonomy" id="1063"/>
    <lineage>
        <taxon>Bacteria</taxon>
        <taxon>Pseudomonadati</taxon>
        <taxon>Pseudomonadota</taxon>
        <taxon>Alphaproteobacteria</taxon>
        <taxon>Rhodobacterales</taxon>
        <taxon>Paracoccaceae</taxon>
        <taxon>Cereibacter</taxon>
    </lineage>
</organism>
<keyword evidence="3" id="KW-0175">Coiled coil</keyword>
<dbReference type="GO" id="GO:0052621">
    <property type="term" value="F:diguanylate cyclase activity"/>
    <property type="evidence" value="ECO:0007669"/>
    <property type="project" value="UniProtKB-EC"/>
</dbReference>
<feature type="coiled-coil region" evidence="3">
    <location>
        <begin position="153"/>
        <end position="184"/>
    </location>
</feature>
<evidence type="ECO:0000256" key="2">
    <source>
        <dbReference type="ARBA" id="ARBA00034247"/>
    </source>
</evidence>
<accession>A0AAX1ULQ3</accession>
<dbReference type="InterPro" id="IPR043128">
    <property type="entry name" value="Rev_trsase/Diguanyl_cyclase"/>
</dbReference>
<evidence type="ECO:0000256" key="3">
    <source>
        <dbReference type="SAM" id="Coils"/>
    </source>
</evidence>
<dbReference type="PANTHER" id="PTHR45138">
    <property type="entry name" value="REGULATORY COMPONENTS OF SENSORY TRANSDUCTION SYSTEM"/>
    <property type="match status" value="1"/>
</dbReference>
<dbReference type="Proteomes" id="UP000266305">
    <property type="component" value="Unassembled WGS sequence"/>
</dbReference>
<dbReference type="CDD" id="cd01949">
    <property type="entry name" value="GGDEF"/>
    <property type="match status" value="1"/>
</dbReference>
<dbReference type="InterPro" id="IPR000160">
    <property type="entry name" value="GGDEF_dom"/>
</dbReference>
<feature type="transmembrane region" description="Helical" evidence="4">
    <location>
        <begin position="16"/>
        <end position="39"/>
    </location>
</feature>
<sequence length="439" mass="47507">MDWARRILYRQSLRGWMALAMVLAVLPLLTSAVVGYAVYHRTIVSPFRDVLTVQHATLVSLERIHDDYWQVAEAVNGYLLSGDAERAARYAAVAAEVEAQFERLSEAVAADPALVALIGVARAEWATLARDAEAVLARPREGLAGAVPDIDRVAALERELPVAAQRLEQIVERLRSESEAHHAAALVALRRLEIGAAAALVLSVLMMGLGAWVVNRAIVLGTDRLVEGARRVASGQREEPVAVTVPPELAAVANAFNDMTRTIVEQEARLREFGRRDALTSLLNRREFDHALEQRAAPWTGEPYALLLIDIDRFKRINDTHGHAVGDAVLRAVALRLAASAREGLPLFRYGGEEFALLLDRAGAAEALSEAERLRHAVAEEPVELEDSTRIAVTISVGIALGARGQAGAELFAAADRALYAAKDAGRNCSRMDPSAAQG</sequence>
<keyword evidence="4" id="KW-0812">Transmembrane</keyword>
<dbReference type="CDD" id="cd06225">
    <property type="entry name" value="HAMP"/>
    <property type="match status" value="1"/>
</dbReference>
<dbReference type="PANTHER" id="PTHR45138:SF9">
    <property type="entry name" value="DIGUANYLATE CYCLASE DGCM-RELATED"/>
    <property type="match status" value="1"/>
</dbReference>
<dbReference type="InterPro" id="IPR003660">
    <property type="entry name" value="HAMP_dom"/>
</dbReference>
<reference evidence="7 8" key="1">
    <citation type="submission" date="2018-08" db="EMBL/GenBank/DDBJ databases">
        <title>Draft genome sequence of Rhodobacter sphaeroides FY.</title>
        <authorList>
            <person name="Rayyan A."/>
            <person name="Meyer T.E."/>
            <person name="Kyndt J.A."/>
        </authorList>
    </citation>
    <scope>NUCLEOTIDE SEQUENCE [LARGE SCALE GENOMIC DNA]</scope>
    <source>
        <strain evidence="7 8">FY</strain>
    </source>
</reference>
<evidence type="ECO:0000259" key="5">
    <source>
        <dbReference type="PROSITE" id="PS50885"/>
    </source>
</evidence>